<dbReference type="Proteomes" id="UP000184384">
    <property type="component" value="Unassembled WGS sequence"/>
</dbReference>
<gene>
    <name evidence="1" type="ORF">BC624_106165</name>
    <name evidence="2" type="ORF">SAMN05443373_11646</name>
</gene>
<evidence type="ECO:0000313" key="3">
    <source>
        <dbReference type="Proteomes" id="UP000184384"/>
    </source>
</evidence>
<reference evidence="2" key="2">
    <citation type="submission" date="2016-11" db="EMBL/GenBank/DDBJ databases">
        <authorList>
            <person name="Jaros S."/>
            <person name="Januszkiewicz K."/>
            <person name="Wedrychowicz H."/>
        </authorList>
    </citation>
    <scope>NUCLEOTIDE SEQUENCE [LARGE SCALE GENOMIC DNA]</scope>
    <source>
        <strain evidence="2">DSM 19729</strain>
    </source>
</reference>
<dbReference type="Proteomes" id="UP000237771">
    <property type="component" value="Unassembled WGS sequence"/>
</dbReference>
<evidence type="ECO:0000313" key="1">
    <source>
        <dbReference type="EMBL" id="PRZ22915.1"/>
    </source>
</evidence>
<dbReference type="OrthoDB" id="1342686at2"/>
<organism evidence="2 3">
    <name type="scientific">Flavobacterium granuli</name>
    <dbReference type="NCBI Taxonomy" id="280093"/>
    <lineage>
        <taxon>Bacteria</taxon>
        <taxon>Pseudomonadati</taxon>
        <taxon>Bacteroidota</taxon>
        <taxon>Flavobacteriia</taxon>
        <taxon>Flavobacteriales</taxon>
        <taxon>Flavobacteriaceae</taxon>
        <taxon>Flavobacterium</taxon>
    </lineage>
</organism>
<reference evidence="3" key="1">
    <citation type="submission" date="2016-11" db="EMBL/GenBank/DDBJ databases">
        <authorList>
            <person name="Varghese N."/>
            <person name="Submissions S."/>
        </authorList>
    </citation>
    <scope>NUCLEOTIDE SEQUENCE [LARGE SCALE GENOMIC DNA]</scope>
    <source>
        <strain evidence="3">DSM 19729</strain>
    </source>
</reference>
<evidence type="ECO:0000313" key="4">
    <source>
        <dbReference type="Proteomes" id="UP000237771"/>
    </source>
</evidence>
<keyword evidence="4" id="KW-1185">Reference proteome</keyword>
<evidence type="ECO:0000313" key="2">
    <source>
        <dbReference type="EMBL" id="SHH56016.1"/>
    </source>
</evidence>
<proteinExistence type="predicted"/>
<reference evidence="1 4" key="3">
    <citation type="submission" date="2018-03" db="EMBL/GenBank/DDBJ databases">
        <title>Genomic Encyclopedia of Archaeal and Bacterial Type Strains, Phase II (KMG-II): from individual species to whole genera.</title>
        <authorList>
            <person name="Goeker M."/>
        </authorList>
    </citation>
    <scope>NUCLEOTIDE SEQUENCE [LARGE SCALE GENOMIC DNA]</scope>
    <source>
        <strain evidence="1 4">DSM 17797</strain>
    </source>
</reference>
<evidence type="ECO:0008006" key="5">
    <source>
        <dbReference type="Google" id="ProtNLM"/>
    </source>
</evidence>
<dbReference type="EMBL" id="FQWO01000016">
    <property type="protein sequence ID" value="SHH56016.1"/>
    <property type="molecule type" value="Genomic_DNA"/>
</dbReference>
<sequence>MIKFRNRNRNSYFFLKNLYLILFVFAQNSFSQELQSKINQISRITVYSKSSNLPIEGASAKLIFINDSYEFVISDKQGIFKIPPFKYRNNEIKSIEISSLGYKKIVTKFLLQSYFLNDNVEDLNEIVISKKSNAKLELSSFEKLNSVPINFSWEGKAAVFIPKVNGDSQIKKVLFGVSDFGGVKNLKYLPFKFNLYTKDSVGYPDKPLLEKDILIAKKDNKIWTKVDVSSYNLKMPNDGVFVVFILLKKEEYKYKNDEFISSKIGAIAAVPALRAYRYQKDYIRKSYYFHNYLYLPLQKSNIWTLEECHYWMDIEF</sequence>
<accession>A0A1M5TZH2</accession>
<dbReference type="AlphaFoldDB" id="A0A1M5TZH2"/>
<name>A0A1M5TZH2_9FLAO</name>
<protein>
    <recommendedName>
        <fullName evidence="5">CarboxypepD_reg-like domain-containing protein</fullName>
    </recommendedName>
</protein>
<dbReference type="EMBL" id="PVUB01000006">
    <property type="protein sequence ID" value="PRZ22915.1"/>
    <property type="molecule type" value="Genomic_DNA"/>
</dbReference>
<dbReference type="RefSeq" id="WP_072946033.1">
    <property type="nucleotide sequence ID" value="NZ_FQWO01000016.1"/>
</dbReference>